<name>A0ABR0Q0Y6_GOSAR</name>
<organism evidence="1 2">
    <name type="scientific">Gossypium arboreum</name>
    <name type="common">Tree cotton</name>
    <name type="synonym">Gossypium nanking</name>
    <dbReference type="NCBI Taxonomy" id="29729"/>
    <lineage>
        <taxon>Eukaryota</taxon>
        <taxon>Viridiplantae</taxon>
        <taxon>Streptophyta</taxon>
        <taxon>Embryophyta</taxon>
        <taxon>Tracheophyta</taxon>
        <taxon>Spermatophyta</taxon>
        <taxon>Magnoliopsida</taxon>
        <taxon>eudicotyledons</taxon>
        <taxon>Gunneridae</taxon>
        <taxon>Pentapetalae</taxon>
        <taxon>rosids</taxon>
        <taxon>malvids</taxon>
        <taxon>Malvales</taxon>
        <taxon>Malvaceae</taxon>
        <taxon>Malvoideae</taxon>
        <taxon>Gossypium</taxon>
    </lineage>
</organism>
<evidence type="ECO:0000313" key="2">
    <source>
        <dbReference type="Proteomes" id="UP001358586"/>
    </source>
</evidence>
<sequence length="118" mass="12280">MSTVKVKPTTVPLGEKVVDSSLSSSLSAVEKVRSFKPSILASKISLSQAQKDLDACQGSTVQQPELGTESLTSKLLLATAKHSGVVPTTNLDESLPFNSVSSALAATYEESTLVIASN</sequence>
<dbReference type="Proteomes" id="UP001358586">
    <property type="component" value="Chromosome 5"/>
</dbReference>
<dbReference type="EMBL" id="JARKNE010000005">
    <property type="protein sequence ID" value="KAK5832814.1"/>
    <property type="molecule type" value="Genomic_DNA"/>
</dbReference>
<keyword evidence="2" id="KW-1185">Reference proteome</keyword>
<comment type="caution">
    <text evidence="1">The sequence shown here is derived from an EMBL/GenBank/DDBJ whole genome shotgun (WGS) entry which is preliminary data.</text>
</comment>
<proteinExistence type="predicted"/>
<gene>
    <name evidence="1" type="ORF">PVK06_016617</name>
</gene>
<reference evidence="1 2" key="1">
    <citation type="submission" date="2023-03" db="EMBL/GenBank/DDBJ databases">
        <title>WGS of Gossypium arboreum.</title>
        <authorList>
            <person name="Yu D."/>
        </authorList>
    </citation>
    <scope>NUCLEOTIDE SEQUENCE [LARGE SCALE GENOMIC DNA]</scope>
    <source>
        <tissue evidence="1">Leaf</tissue>
    </source>
</reference>
<evidence type="ECO:0000313" key="1">
    <source>
        <dbReference type="EMBL" id="KAK5832814.1"/>
    </source>
</evidence>
<protein>
    <submittedName>
        <fullName evidence="1">Uncharacterized protein</fullName>
    </submittedName>
</protein>
<accession>A0ABR0Q0Y6</accession>